<name>R3WIF8_9ENTE</name>
<dbReference type="Proteomes" id="UP000013785">
    <property type="component" value="Unassembled WGS sequence"/>
</dbReference>
<comment type="caution">
    <text evidence="5">The sequence shown here is derived from an EMBL/GenBank/DDBJ whole genome shotgun (WGS) entry which is preliminary data.</text>
</comment>
<dbReference type="AlphaFoldDB" id="R3WIF8"/>
<keyword evidence="3" id="KW-0804">Transcription</keyword>
<dbReference type="eggNOG" id="COG4977">
    <property type="taxonomic scope" value="Bacteria"/>
</dbReference>
<gene>
    <name evidence="5" type="ORF">UC3_03245</name>
</gene>
<dbReference type="Gene3D" id="2.60.120.280">
    <property type="entry name" value="Regulatory protein AraC"/>
    <property type="match status" value="1"/>
</dbReference>
<accession>R3WIF8</accession>
<keyword evidence="2" id="KW-0238">DNA-binding</keyword>
<keyword evidence="6" id="KW-1185">Reference proteome</keyword>
<dbReference type="SUPFAM" id="SSF46689">
    <property type="entry name" value="Homeodomain-like"/>
    <property type="match status" value="2"/>
</dbReference>
<protein>
    <recommendedName>
        <fullName evidence="4">HTH araC/xylS-type domain-containing protein</fullName>
    </recommendedName>
</protein>
<dbReference type="PROSITE" id="PS01124">
    <property type="entry name" value="HTH_ARAC_FAMILY_2"/>
    <property type="match status" value="1"/>
</dbReference>
<evidence type="ECO:0000256" key="1">
    <source>
        <dbReference type="ARBA" id="ARBA00023015"/>
    </source>
</evidence>
<sequence>MKVTELGVLEESYIEFLAPTKFAQQALLNSPQLGEFICNDQYIVQREGLDLFLLCYIQEGELAFTTEDLTIYAKKDTIVLLDCRKPHSYQCLGHAKFMWIHFKGNQCALSVDYIVKKHGGILFESENHIEIQEYFKKIFASAYQTVMNEHMISATLQLILASLADTKEALKITDDHPIMEAVRYIHDHFNEQINVQFLADLSHMSVFHFIRVFKQLTNCTPHEYLVSYRLRQAKRLLQTTVFTNDEIALQCGFNSASHFARAFRAAHDLSPQTFRKLTF</sequence>
<dbReference type="GO" id="GO:0003700">
    <property type="term" value="F:DNA-binding transcription factor activity"/>
    <property type="evidence" value="ECO:0007669"/>
    <property type="project" value="InterPro"/>
</dbReference>
<dbReference type="GO" id="GO:0043565">
    <property type="term" value="F:sequence-specific DNA binding"/>
    <property type="evidence" value="ECO:0007669"/>
    <property type="project" value="InterPro"/>
</dbReference>
<dbReference type="RefSeq" id="WP_010769876.1">
    <property type="nucleotide sequence ID" value="NZ_ASWE01000001.1"/>
</dbReference>
<evidence type="ECO:0000256" key="2">
    <source>
        <dbReference type="ARBA" id="ARBA00023125"/>
    </source>
</evidence>
<dbReference type="PATRIC" id="fig|1158610.3.peg.3233"/>
<dbReference type="InterPro" id="IPR009057">
    <property type="entry name" value="Homeodomain-like_sf"/>
</dbReference>
<dbReference type="InterPro" id="IPR037923">
    <property type="entry name" value="HTH-like"/>
</dbReference>
<keyword evidence="1" id="KW-0805">Transcription regulation</keyword>
<dbReference type="SMART" id="SM00342">
    <property type="entry name" value="HTH_ARAC"/>
    <property type="match status" value="1"/>
</dbReference>
<evidence type="ECO:0000313" key="5">
    <source>
        <dbReference type="EMBL" id="EOL41680.1"/>
    </source>
</evidence>
<dbReference type="Pfam" id="PF02311">
    <property type="entry name" value="AraC_binding"/>
    <property type="match status" value="1"/>
</dbReference>
<dbReference type="InterPro" id="IPR003313">
    <property type="entry name" value="AraC-bd"/>
</dbReference>
<evidence type="ECO:0000259" key="4">
    <source>
        <dbReference type="PROSITE" id="PS01124"/>
    </source>
</evidence>
<evidence type="ECO:0000313" key="6">
    <source>
        <dbReference type="Proteomes" id="UP000013785"/>
    </source>
</evidence>
<dbReference type="OrthoDB" id="9813413at2"/>
<dbReference type="PANTHER" id="PTHR46796">
    <property type="entry name" value="HTH-TYPE TRANSCRIPTIONAL ACTIVATOR RHAS-RELATED"/>
    <property type="match status" value="1"/>
</dbReference>
<dbReference type="SUPFAM" id="SSF51215">
    <property type="entry name" value="Regulatory protein AraC"/>
    <property type="match status" value="1"/>
</dbReference>
<dbReference type="EMBL" id="AJAT01000018">
    <property type="protein sequence ID" value="EOL41680.1"/>
    <property type="molecule type" value="Genomic_DNA"/>
</dbReference>
<dbReference type="Gene3D" id="1.10.10.60">
    <property type="entry name" value="Homeodomain-like"/>
    <property type="match status" value="2"/>
</dbReference>
<dbReference type="InterPro" id="IPR018060">
    <property type="entry name" value="HTH_AraC"/>
</dbReference>
<dbReference type="Pfam" id="PF12833">
    <property type="entry name" value="HTH_18"/>
    <property type="match status" value="1"/>
</dbReference>
<dbReference type="HOGENOM" id="CLU_000445_88_4_9"/>
<feature type="domain" description="HTH araC/xylS-type" evidence="4">
    <location>
        <begin position="179"/>
        <end position="277"/>
    </location>
</feature>
<organism evidence="5 6">
    <name type="scientific">Enterococcus phoeniculicola ATCC BAA-412</name>
    <dbReference type="NCBI Taxonomy" id="1158610"/>
    <lineage>
        <taxon>Bacteria</taxon>
        <taxon>Bacillati</taxon>
        <taxon>Bacillota</taxon>
        <taxon>Bacilli</taxon>
        <taxon>Lactobacillales</taxon>
        <taxon>Enterococcaceae</taxon>
        <taxon>Enterococcus</taxon>
    </lineage>
</organism>
<reference evidence="5 6" key="1">
    <citation type="submission" date="2013-02" db="EMBL/GenBank/DDBJ databases">
        <title>The Genome Sequence of Enterococcus phoeniculicola BAA-412.</title>
        <authorList>
            <consortium name="The Broad Institute Genome Sequencing Platform"/>
            <consortium name="The Broad Institute Genome Sequencing Center for Infectious Disease"/>
            <person name="Earl A.M."/>
            <person name="Gilmore M.S."/>
            <person name="Lebreton F."/>
            <person name="Walker B."/>
            <person name="Young S.K."/>
            <person name="Zeng Q."/>
            <person name="Gargeya S."/>
            <person name="Fitzgerald M."/>
            <person name="Haas B."/>
            <person name="Abouelleil A."/>
            <person name="Alvarado L."/>
            <person name="Arachchi H.M."/>
            <person name="Berlin A.M."/>
            <person name="Chapman S.B."/>
            <person name="Dewar J."/>
            <person name="Goldberg J."/>
            <person name="Griggs A."/>
            <person name="Gujja S."/>
            <person name="Hansen M."/>
            <person name="Howarth C."/>
            <person name="Imamovic A."/>
            <person name="Larimer J."/>
            <person name="McCowan C."/>
            <person name="Murphy C."/>
            <person name="Neiman D."/>
            <person name="Pearson M."/>
            <person name="Priest M."/>
            <person name="Roberts A."/>
            <person name="Saif S."/>
            <person name="Shea T."/>
            <person name="Sisk P."/>
            <person name="Sykes S."/>
            <person name="Wortman J."/>
            <person name="Nusbaum C."/>
            <person name="Birren B."/>
        </authorList>
    </citation>
    <scope>NUCLEOTIDE SEQUENCE [LARGE SCALE GENOMIC DNA]</scope>
    <source>
        <strain evidence="5 6">ATCC BAA-412</strain>
    </source>
</reference>
<dbReference type="InterPro" id="IPR050204">
    <property type="entry name" value="AraC_XylS_family_regulators"/>
</dbReference>
<dbReference type="PANTHER" id="PTHR46796:SF6">
    <property type="entry name" value="ARAC SUBFAMILY"/>
    <property type="match status" value="1"/>
</dbReference>
<proteinExistence type="predicted"/>
<evidence type="ECO:0000256" key="3">
    <source>
        <dbReference type="ARBA" id="ARBA00023163"/>
    </source>
</evidence>